<comment type="caution">
    <text evidence="1">The sequence shown here is derived from an EMBL/GenBank/DDBJ whole genome shotgun (WGS) entry which is preliminary data.</text>
</comment>
<name>A0A1B8ZGU5_9FLAO</name>
<dbReference type="OrthoDB" id="4868247at2"/>
<reference evidence="1 2" key="1">
    <citation type="submission" date="2016-07" db="EMBL/GenBank/DDBJ databases">
        <authorList>
            <person name="Jeong J.-J."/>
            <person name="Kim D.W."/>
            <person name="Sang M.K."/>
            <person name="Choi I.-G."/>
            <person name="Kim K.D."/>
        </authorList>
    </citation>
    <scope>NUCLEOTIDE SEQUENCE [LARGE SCALE GENOMIC DNA]</scope>
    <source>
        <strain evidence="1 2">UTM-3</strain>
    </source>
</reference>
<dbReference type="Pfam" id="PF14345">
    <property type="entry name" value="GDYXXLXY"/>
    <property type="match status" value="1"/>
</dbReference>
<dbReference type="AlphaFoldDB" id="A0A1B8ZGU5"/>
<gene>
    <name evidence="1" type="ORF">BBI01_12790</name>
</gene>
<dbReference type="EMBL" id="MAYH01000034">
    <property type="protein sequence ID" value="OCA70811.1"/>
    <property type="molecule type" value="Genomic_DNA"/>
</dbReference>
<keyword evidence="2" id="KW-1185">Reference proteome</keyword>
<protein>
    <recommendedName>
        <fullName evidence="3">GDYXXLXY protein</fullName>
    </recommendedName>
</protein>
<evidence type="ECO:0000313" key="2">
    <source>
        <dbReference type="Proteomes" id="UP000092651"/>
    </source>
</evidence>
<organism evidence="1 2">
    <name type="scientific">Chryseobacterium artocarpi</name>
    <dbReference type="NCBI Taxonomy" id="1414727"/>
    <lineage>
        <taxon>Bacteria</taxon>
        <taxon>Pseudomonadati</taxon>
        <taxon>Bacteroidota</taxon>
        <taxon>Flavobacteriia</taxon>
        <taxon>Flavobacteriales</taxon>
        <taxon>Weeksellaceae</taxon>
        <taxon>Chryseobacterium group</taxon>
        <taxon>Chryseobacterium</taxon>
    </lineage>
</organism>
<dbReference type="RefSeq" id="WP_065395218.1">
    <property type="nucleotide sequence ID" value="NZ_MAYH01000034.1"/>
</dbReference>
<proteinExistence type="predicted"/>
<evidence type="ECO:0000313" key="1">
    <source>
        <dbReference type="EMBL" id="OCA70811.1"/>
    </source>
</evidence>
<dbReference type="InterPro" id="IPR025833">
    <property type="entry name" value="GDYXXLXY"/>
</dbReference>
<evidence type="ECO:0008006" key="3">
    <source>
        <dbReference type="Google" id="ProtNLM"/>
    </source>
</evidence>
<accession>A0A1B8ZGU5</accession>
<sequence>MKKYKWIIILLNLVLLLVYFNYSVAEKETLLKEGQPILLKLAPVDPRSLMQGDYMNLRYDISNNINAEQIPKRGYCVVTLDPKGIAQFVRFQKDPTPLKTGEHLIKYTSPNSWNINIGAESFFFQEGHAEKYSNAKYGGIKTDKDGNSLLIGLYDEQLKQIK</sequence>
<dbReference type="Proteomes" id="UP000092651">
    <property type="component" value="Unassembled WGS sequence"/>
</dbReference>